<sequence length="501" mass="55844">MLLTAGSGYPPHFRVWGPWTRTTEAHSSAPSGSAVEPEQSDIPKQSPSKVCPGLPSPPQHALRRALSSLNRGLRYPHSRPLYSKSSINRSLYVLSSRKVLGVICARFKKKKTDFFSRKASGPISVPVWMKLCLHHPTLGYYSRTDRSNQADPFGKQGDFITSPEISQVFGELIAIWFISRWQAAGCPTRARIIELGPGRGTLMSDMIRTFKSIKAFKDVDFSIYLIENSPFMRQLQNQKLASFDGFKVKTSWFDRIDQVGKVDDQWTMVIAHEFFDALPVHIFQVCYLLYSFDLKTPMGFREVMVDINNADMSPAEKSLRFALSPGPTLASQMLISDQHQKLTPGSKLEISPSANQIAAEVSQLLKSDAGGTGLIIDYGDDHHFAHSLRGFYQHQIVDPLSQPGLTDITANVDFASLKQAMNPAVQTHGPITQRQFLLSMGIEVRTTRLNQSSSSSLTEESSQRLISPFGMGEQYKFLGFENPPSHLSGTQAPKEIYPFPP</sequence>
<dbReference type="VEuPathDB" id="FungiDB:VP01_2318g2"/>
<evidence type="ECO:0000256" key="4">
    <source>
        <dbReference type="ARBA" id="ARBA00022679"/>
    </source>
</evidence>
<dbReference type="PANTHER" id="PTHR12049:SF7">
    <property type="entry name" value="PROTEIN ARGININE METHYLTRANSFERASE NDUFAF7, MITOCHONDRIAL"/>
    <property type="match status" value="1"/>
</dbReference>
<name>A0A0L6V8B8_9BASI</name>
<dbReference type="SUPFAM" id="SSF53335">
    <property type="entry name" value="S-adenosyl-L-methionine-dependent methyltransferases"/>
    <property type="match status" value="1"/>
</dbReference>
<dbReference type="STRING" id="27349.A0A0L6V8B8"/>
<reference evidence="9 10" key="1">
    <citation type="submission" date="2015-08" db="EMBL/GenBank/DDBJ databases">
        <title>Next Generation Sequencing and Analysis of the Genome of Puccinia sorghi L Schw, the Causal Agent of Maize Common Rust.</title>
        <authorList>
            <person name="Rochi L."/>
            <person name="Burguener G."/>
            <person name="Darino M."/>
            <person name="Turjanski A."/>
            <person name="Kreff E."/>
            <person name="Dieguez M.J."/>
            <person name="Sacco F."/>
        </authorList>
    </citation>
    <scope>NUCLEOTIDE SEQUENCE [LARGE SCALE GENOMIC DNA]</scope>
    <source>
        <strain evidence="9 10">RO10H11247</strain>
    </source>
</reference>
<dbReference type="GO" id="GO:0032259">
    <property type="term" value="P:methylation"/>
    <property type="evidence" value="ECO:0007669"/>
    <property type="project" value="UniProtKB-KW"/>
</dbReference>
<evidence type="ECO:0000313" key="9">
    <source>
        <dbReference type="EMBL" id="KNZ56787.1"/>
    </source>
</evidence>
<dbReference type="GO" id="GO:0005739">
    <property type="term" value="C:mitochondrion"/>
    <property type="evidence" value="ECO:0007669"/>
    <property type="project" value="UniProtKB-SubCell"/>
</dbReference>
<evidence type="ECO:0000256" key="5">
    <source>
        <dbReference type="ARBA" id="ARBA00023128"/>
    </source>
</evidence>
<dbReference type="EMBL" id="LAVV01007190">
    <property type="protein sequence ID" value="KNZ56787.1"/>
    <property type="molecule type" value="Genomic_DNA"/>
</dbReference>
<dbReference type="InterPro" id="IPR029063">
    <property type="entry name" value="SAM-dependent_MTases_sf"/>
</dbReference>
<proteinExistence type="inferred from homology"/>
<accession>A0A0L6V8B8</accession>
<dbReference type="Proteomes" id="UP000037035">
    <property type="component" value="Unassembled WGS sequence"/>
</dbReference>
<evidence type="ECO:0000256" key="7">
    <source>
        <dbReference type="RuleBase" id="RU364114"/>
    </source>
</evidence>
<dbReference type="AlphaFoldDB" id="A0A0L6V8B8"/>
<evidence type="ECO:0000256" key="1">
    <source>
        <dbReference type="ARBA" id="ARBA00004173"/>
    </source>
</evidence>
<gene>
    <name evidence="9" type="ORF">VP01_2318g2</name>
</gene>
<dbReference type="InterPro" id="IPR038375">
    <property type="entry name" value="NDUFAF7_sf"/>
</dbReference>
<protein>
    <recommendedName>
        <fullName evidence="7">Protein arginine methyltransferase NDUFAF7</fullName>
        <ecNumber evidence="7">2.1.1.320</ecNumber>
    </recommendedName>
</protein>
<comment type="caution">
    <text evidence="9">The sequence shown here is derived from an EMBL/GenBank/DDBJ whole genome shotgun (WGS) entry which is preliminary data.</text>
</comment>
<evidence type="ECO:0000256" key="8">
    <source>
        <dbReference type="SAM" id="MobiDB-lite"/>
    </source>
</evidence>
<comment type="function">
    <text evidence="7">Arginine methyltransferase involved in the assembly or stability of mitochondrial NADH:ubiquinone oxidoreductase complex (complex I).</text>
</comment>
<dbReference type="OrthoDB" id="438553at2759"/>
<dbReference type="EC" id="2.1.1.320" evidence="7"/>
<evidence type="ECO:0000256" key="3">
    <source>
        <dbReference type="ARBA" id="ARBA00022603"/>
    </source>
</evidence>
<dbReference type="Pfam" id="PF02636">
    <property type="entry name" value="Methyltransf_28"/>
    <property type="match status" value="1"/>
</dbReference>
<dbReference type="GO" id="GO:0035243">
    <property type="term" value="F:protein-arginine omega-N symmetric methyltransferase activity"/>
    <property type="evidence" value="ECO:0007669"/>
    <property type="project" value="UniProtKB-EC"/>
</dbReference>
<feature type="region of interest" description="Disordered" evidence="8">
    <location>
        <begin position="480"/>
        <end position="501"/>
    </location>
</feature>
<keyword evidence="3 7" id="KW-0489">Methyltransferase</keyword>
<dbReference type="Gene3D" id="3.40.50.12710">
    <property type="match status" value="1"/>
</dbReference>
<evidence type="ECO:0000313" key="10">
    <source>
        <dbReference type="Proteomes" id="UP000037035"/>
    </source>
</evidence>
<dbReference type="InterPro" id="IPR003788">
    <property type="entry name" value="NDUFAF7"/>
</dbReference>
<comment type="subcellular location">
    <subcellularLocation>
        <location evidence="1 7">Mitochondrion</location>
    </subcellularLocation>
</comment>
<keyword evidence="4 7" id="KW-0808">Transferase</keyword>
<comment type="catalytic activity">
    <reaction evidence="6 7">
        <text>L-arginyl-[protein] + 2 S-adenosyl-L-methionine = N(omega),N(omega)'-dimethyl-L-arginyl-[protein] + 2 S-adenosyl-L-homocysteine + 2 H(+)</text>
        <dbReference type="Rhea" id="RHEA:48108"/>
        <dbReference type="Rhea" id="RHEA-COMP:10532"/>
        <dbReference type="Rhea" id="RHEA-COMP:11992"/>
        <dbReference type="ChEBI" id="CHEBI:15378"/>
        <dbReference type="ChEBI" id="CHEBI:29965"/>
        <dbReference type="ChEBI" id="CHEBI:57856"/>
        <dbReference type="ChEBI" id="CHEBI:59789"/>
        <dbReference type="ChEBI" id="CHEBI:88221"/>
        <dbReference type="EC" id="2.1.1.320"/>
    </reaction>
</comment>
<evidence type="ECO:0000256" key="6">
    <source>
        <dbReference type="ARBA" id="ARBA00048612"/>
    </source>
</evidence>
<dbReference type="FunFam" id="3.40.50.12710:FF:000008">
    <property type="entry name" value="Protein arginine methyltransferase NDUFAF7"/>
    <property type="match status" value="1"/>
</dbReference>
<keyword evidence="5 7" id="KW-0496">Mitochondrion</keyword>
<feature type="region of interest" description="Disordered" evidence="8">
    <location>
        <begin position="24"/>
        <end position="57"/>
    </location>
</feature>
<comment type="similarity">
    <text evidence="2 7">Belongs to the NDUFAF7 family.</text>
</comment>
<dbReference type="GO" id="GO:0032981">
    <property type="term" value="P:mitochondrial respiratory chain complex I assembly"/>
    <property type="evidence" value="ECO:0007669"/>
    <property type="project" value="TreeGrafter"/>
</dbReference>
<organism evidence="9 10">
    <name type="scientific">Puccinia sorghi</name>
    <dbReference type="NCBI Taxonomy" id="27349"/>
    <lineage>
        <taxon>Eukaryota</taxon>
        <taxon>Fungi</taxon>
        <taxon>Dikarya</taxon>
        <taxon>Basidiomycota</taxon>
        <taxon>Pucciniomycotina</taxon>
        <taxon>Pucciniomycetes</taxon>
        <taxon>Pucciniales</taxon>
        <taxon>Pucciniaceae</taxon>
        <taxon>Puccinia</taxon>
    </lineage>
</organism>
<evidence type="ECO:0000256" key="2">
    <source>
        <dbReference type="ARBA" id="ARBA00005891"/>
    </source>
</evidence>
<keyword evidence="10" id="KW-1185">Reference proteome</keyword>
<dbReference type="PANTHER" id="PTHR12049">
    <property type="entry name" value="PROTEIN ARGININE METHYLTRANSFERASE NDUFAF7, MITOCHONDRIAL"/>
    <property type="match status" value="1"/>
</dbReference>